<evidence type="ECO:0000313" key="6">
    <source>
        <dbReference type="Ensembl" id="ENSSFAP00005033843.1"/>
    </source>
</evidence>
<dbReference type="PANTHER" id="PTHR24103">
    <property type="entry name" value="E3 UBIQUITIN-PROTEIN LIGASE TRIM"/>
    <property type="match status" value="1"/>
</dbReference>
<dbReference type="SMART" id="SM00184">
    <property type="entry name" value="RING"/>
    <property type="match status" value="1"/>
</dbReference>
<dbReference type="InterPro" id="IPR017907">
    <property type="entry name" value="Znf_RING_CS"/>
</dbReference>
<keyword evidence="3" id="KW-0862">Zinc</keyword>
<evidence type="ECO:0000313" key="7">
    <source>
        <dbReference type="Proteomes" id="UP000472267"/>
    </source>
</evidence>
<dbReference type="SUPFAM" id="SSF57850">
    <property type="entry name" value="RING/U-box"/>
    <property type="match status" value="1"/>
</dbReference>
<organism evidence="6 7">
    <name type="scientific">Salarias fasciatus</name>
    <name type="common">Jewelled blenny</name>
    <name type="synonym">Blennius fasciatus</name>
    <dbReference type="NCBI Taxonomy" id="181472"/>
    <lineage>
        <taxon>Eukaryota</taxon>
        <taxon>Metazoa</taxon>
        <taxon>Chordata</taxon>
        <taxon>Craniata</taxon>
        <taxon>Vertebrata</taxon>
        <taxon>Euteleostomi</taxon>
        <taxon>Actinopterygii</taxon>
        <taxon>Neopterygii</taxon>
        <taxon>Teleostei</taxon>
        <taxon>Neoteleostei</taxon>
        <taxon>Acanthomorphata</taxon>
        <taxon>Ovalentaria</taxon>
        <taxon>Blenniimorphae</taxon>
        <taxon>Blenniiformes</taxon>
        <taxon>Blennioidei</taxon>
        <taxon>Blenniidae</taxon>
        <taxon>Salariinae</taxon>
        <taxon>Salarias</taxon>
    </lineage>
</organism>
<keyword evidence="7" id="KW-1185">Reference proteome</keyword>
<evidence type="ECO:0000256" key="3">
    <source>
        <dbReference type="ARBA" id="ARBA00022833"/>
    </source>
</evidence>
<dbReference type="PROSITE" id="PS50089">
    <property type="entry name" value="ZF_RING_2"/>
    <property type="match status" value="1"/>
</dbReference>
<dbReference type="InterPro" id="IPR001841">
    <property type="entry name" value="Znf_RING"/>
</dbReference>
<dbReference type="Proteomes" id="UP000472267">
    <property type="component" value="Unassembled WGS sequence"/>
</dbReference>
<dbReference type="InterPro" id="IPR013083">
    <property type="entry name" value="Znf_RING/FYVE/PHD"/>
</dbReference>
<name>A0A672HX64_SALFA</name>
<keyword evidence="2 4" id="KW-0863">Zinc-finger</keyword>
<dbReference type="GO" id="GO:0008270">
    <property type="term" value="F:zinc ion binding"/>
    <property type="evidence" value="ECO:0007669"/>
    <property type="project" value="UniProtKB-KW"/>
</dbReference>
<reference evidence="6" key="1">
    <citation type="submission" date="2025-08" db="UniProtKB">
        <authorList>
            <consortium name="Ensembl"/>
        </authorList>
    </citation>
    <scope>IDENTIFICATION</scope>
</reference>
<dbReference type="Gene3D" id="3.30.40.10">
    <property type="entry name" value="Zinc/RING finger domain, C3HC4 (zinc finger)"/>
    <property type="match status" value="1"/>
</dbReference>
<accession>A0A672HX64</accession>
<dbReference type="InterPro" id="IPR050143">
    <property type="entry name" value="TRIM/RBCC"/>
</dbReference>
<dbReference type="Ensembl" id="ENSSFAT00005035108.1">
    <property type="protein sequence ID" value="ENSSFAP00005033843.1"/>
    <property type="gene ID" value="ENSSFAG00005017196.1"/>
</dbReference>
<evidence type="ECO:0000256" key="4">
    <source>
        <dbReference type="PROSITE-ProRule" id="PRU00175"/>
    </source>
</evidence>
<dbReference type="AlphaFoldDB" id="A0A672HX64"/>
<reference evidence="6" key="2">
    <citation type="submission" date="2025-09" db="UniProtKB">
        <authorList>
            <consortium name="Ensembl"/>
        </authorList>
    </citation>
    <scope>IDENTIFICATION</scope>
</reference>
<evidence type="ECO:0000256" key="2">
    <source>
        <dbReference type="ARBA" id="ARBA00022771"/>
    </source>
</evidence>
<evidence type="ECO:0000256" key="1">
    <source>
        <dbReference type="ARBA" id="ARBA00022723"/>
    </source>
</evidence>
<protein>
    <recommendedName>
        <fullName evidence="5">RING-type domain-containing protein</fullName>
    </recommendedName>
</protein>
<proteinExistence type="predicted"/>
<feature type="domain" description="RING-type" evidence="5">
    <location>
        <begin position="34"/>
        <end position="74"/>
    </location>
</feature>
<dbReference type="OMA" id="RCETLMA"/>
<sequence>AKLKFKVATQTLTLERCETLMASKSSQPEEDCICPLCYDFFTDPVLLLCGHSFCTYCLTEWWKQSSNQACPLCKVVFPMSQPPRNLALGNLSDTFRREKRHTASESKALCKH</sequence>
<dbReference type="InParanoid" id="A0A672HX64"/>
<dbReference type="Pfam" id="PF15227">
    <property type="entry name" value="zf-C3HC4_4"/>
    <property type="match status" value="1"/>
</dbReference>
<keyword evidence="1" id="KW-0479">Metal-binding</keyword>
<dbReference type="PROSITE" id="PS00518">
    <property type="entry name" value="ZF_RING_1"/>
    <property type="match status" value="1"/>
</dbReference>
<evidence type="ECO:0000259" key="5">
    <source>
        <dbReference type="PROSITE" id="PS50089"/>
    </source>
</evidence>